<dbReference type="Proteomes" id="UP000516437">
    <property type="component" value="Chromosome 7"/>
</dbReference>
<name>A0A6A1V628_9ROSI</name>
<sequence>MVIETVRPFHFRDLGNWTVEQGALWAVVELSLTHSPSFQENNGIPQPERLVVIPYLPTLAIFEEACLAQNLNSACCGAGRFRRLADCLAREMACKEHESYVWWDLGNPTEAGSYRISAIQSPSNSWKHLNLRSWAAEAAEHAAQSPHRKKRFRSVRYSGFTAQKRSRTSLMYVISLSVIRALIEEDECAMELQLDGCTATASFSCSGIGIGNIHS</sequence>
<dbReference type="EMBL" id="RXIC02000025">
    <property type="protein sequence ID" value="KAB1208282.1"/>
    <property type="molecule type" value="Genomic_DNA"/>
</dbReference>
<gene>
    <name evidence="1" type="ORF">CJ030_MR7G000164</name>
</gene>
<proteinExistence type="predicted"/>
<accession>A0A6A1V628</accession>
<organism evidence="1 2">
    <name type="scientific">Morella rubra</name>
    <name type="common">Chinese bayberry</name>
    <dbReference type="NCBI Taxonomy" id="262757"/>
    <lineage>
        <taxon>Eukaryota</taxon>
        <taxon>Viridiplantae</taxon>
        <taxon>Streptophyta</taxon>
        <taxon>Embryophyta</taxon>
        <taxon>Tracheophyta</taxon>
        <taxon>Spermatophyta</taxon>
        <taxon>Magnoliopsida</taxon>
        <taxon>eudicotyledons</taxon>
        <taxon>Gunneridae</taxon>
        <taxon>Pentapetalae</taxon>
        <taxon>rosids</taxon>
        <taxon>fabids</taxon>
        <taxon>Fagales</taxon>
        <taxon>Myricaceae</taxon>
        <taxon>Morella</taxon>
    </lineage>
</organism>
<evidence type="ECO:0000313" key="2">
    <source>
        <dbReference type="Proteomes" id="UP000516437"/>
    </source>
</evidence>
<protein>
    <submittedName>
        <fullName evidence="1">Uncharacterized protein</fullName>
    </submittedName>
</protein>
<comment type="caution">
    <text evidence="1">The sequence shown here is derived from an EMBL/GenBank/DDBJ whole genome shotgun (WGS) entry which is preliminary data.</text>
</comment>
<keyword evidence="2" id="KW-1185">Reference proteome</keyword>
<reference evidence="1 2" key="1">
    <citation type="journal article" date="2019" name="Plant Biotechnol. J.">
        <title>The red bayberry genome and genetic basis of sex determination.</title>
        <authorList>
            <person name="Jia H.M."/>
            <person name="Jia H.J."/>
            <person name="Cai Q.L."/>
            <person name="Wang Y."/>
            <person name="Zhao H.B."/>
            <person name="Yang W.F."/>
            <person name="Wang G.Y."/>
            <person name="Li Y.H."/>
            <person name="Zhan D.L."/>
            <person name="Shen Y.T."/>
            <person name="Niu Q.F."/>
            <person name="Chang L."/>
            <person name="Qiu J."/>
            <person name="Zhao L."/>
            <person name="Xie H.B."/>
            <person name="Fu W.Y."/>
            <person name="Jin J."/>
            <person name="Li X.W."/>
            <person name="Jiao Y."/>
            <person name="Zhou C.C."/>
            <person name="Tu T."/>
            <person name="Chai C.Y."/>
            <person name="Gao J.L."/>
            <person name="Fan L.J."/>
            <person name="van de Weg E."/>
            <person name="Wang J.Y."/>
            <person name="Gao Z.S."/>
        </authorList>
    </citation>
    <scope>NUCLEOTIDE SEQUENCE [LARGE SCALE GENOMIC DNA]</scope>
    <source>
        <tissue evidence="1">Leaves</tissue>
    </source>
</reference>
<dbReference type="AlphaFoldDB" id="A0A6A1V628"/>
<evidence type="ECO:0000313" key="1">
    <source>
        <dbReference type="EMBL" id="KAB1208282.1"/>
    </source>
</evidence>